<dbReference type="InterPro" id="IPR056381">
    <property type="entry name" value="Znf_C2HC_ASCIZ_3rd"/>
</dbReference>
<organism evidence="3 4">
    <name type="scientific">Diceros bicornis minor</name>
    <name type="common">South-central black rhinoceros</name>
    <dbReference type="NCBI Taxonomy" id="77932"/>
    <lineage>
        <taxon>Eukaryota</taxon>
        <taxon>Metazoa</taxon>
        <taxon>Chordata</taxon>
        <taxon>Craniata</taxon>
        <taxon>Vertebrata</taxon>
        <taxon>Euteleostomi</taxon>
        <taxon>Mammalia</taxon>
        <taxon>Eutheria</taxon>
        <taxon>Laurasiatheria</taxon>
        <taxon>Perissodactyla</taxon>
        <taxon>Rhinocerotidae</taxon>
        <taxon>Diceros</taxon>
    </lineage>
</organism>
<comment type="caution">
    <text evidence="3">The sequence shown here is derived from an EMBL/GenBank/DDBJ whole genome shotgun (WGS) entry which is preliminary data.</text>
</comment>
<dbReference type="EMBL" id="JACDTQ010001936">
    <property type="protein sequence ID" value="KAF5920668.1"/>
    <property type="molecule type" value="Genomic_DNA"/>
</dbReference>
<evidence type="ECO:0000259" key="2">
    <source>
        <dbReference type="Pfam" id="PF24759"/>
    </source>
</evidence>
<feature type="compositionally biased region" description="Polar residues" evidence="1">
    <location>
        <begin position="107"/>
        <end position="125"/>
    </location>
</feature>
<evidence type="ECO:0000313" key="3">
    <source>
        <dbReference type="EMBL" id="KAF5920668.1"/>
    </source>
</evidence>
<dbReference type="AlphaFoldDB" id="A0A7J7EYD4"/>
<proteinExistence type="predicted"/>
<keyword evidence="4" id="KW-1185">Reference proteome</keyword>
<feature type="region of interest" description="Disordered" evidence="1">
    <location>
        <begin position="1"/>
        <end position="30"/>
    </location>
</feature>
<accession>A0A7J7EYD4</accession>
<sequence>MSQRSSPYNKGLDQQRALRNAAGGAVAPDPEAQLASFQHPTAPWPLQSLQHPQRQRLSASGPHLLMIWISRHHRSRFRGLSSCRHCLMAICSPVSYRKSTRGEDEQNQQPNTQRKPATARTSPTDPAQHAPGEGLCPAGWYGHPVRKDFRTAPELYCRPTERRPRGPVRLFSRFMKMHTEKNHKFCKCSNSYGTERDLKKTGRIVARPPRVHVAVPAAAEPRGCHTFAKLAMIPAGTRTHPVRKGKMEVS</sequence>
<evidence type="ECO:0000256" key="1">
    <source>
        <dbReference type="SAM" id="MobiDB-lite"/>
    </source>
</evidence>
<name>A0A7J7EYD4_DICBM</name>
<dbReference type="Proteomes" id="UP000551758">
    <property type="component" value="Unassembled WGS sequence"/>
</dbReference>
<gene>
    <name evidence="3" type="ORF">HPG69_014705</name>
</gene>
<feature type="domain" description="ASCIZ third C2HC zinc finger" evidence="2">
    <location>
        <begin position="183"/>
        <end position="200"/>
    </location>
</feature>
<evidence type="ECO:0000313" key="4">
    <source>
        <dbReference type="Proteomes" id="UP000551758"/>
    </source>
</evidence>
<protein>
    <recommendedName>
        <fullName evidence="2">ASCIZ third C2HC zinc finger domain-containing protein</fullName>
    </recommendedName>
</protein>
<reference evidence="3 4" key="1">
    <citation type="journal article" date="2020" name="Mol. Biol. Evol.">
        <title>Interspecific Gene Flow and the Evolution of Specialization in Black and White Rhinoceros.</title>
        <authorList>
            <person name="Moodley Y."/>
            <person name="Westbury M.V."/>
            <person name="Russo I.M."/>
            <person name="Gopalakrishnan S."/>
            <person name="Rakotoarivelo A."/>
            <person name="Olsen R.A."/>
            <person name="Prost S."/>
            <person name="Tunstall T."/>
            <person name="Ryder O.A."/>
            <person name="Dalen L."/>
            <person name="Bruford M.W."/>
        </authorList>
    </citation>
    <scope>NUCLEOTIDE SEQUENCE [LARGE SCALE GENOMIC DNA]</scope>
    <source>
        <strain evidence="3">SBR-YM</strain>
        <tissue evidence="3">Skin</tissue>
    </source>
</reference>
<feature type="region of interest" description="Disordered" evidence="1">
    <location>
        <begin position="99"/>
        <end position="136"/>
    </location>
</feature>
<dbReference type="Pfam" id="PF24759">
    <property type="entry name" value="C2HC_ASCIZ"/>
    <property type="match status" value="1"/>
</dbReference>